<gene>
    <name evidence="1" type="ORF">AVEN_152019_1</name>
</gene>
<dbReference type="EMBL" id="BGPR01072306">
    <property type="protein sequence ID" value="GBO45243.1"/>
    <property type="molecule type" value="Genomic_DNA"/>
</dbReference>
<proteinExistence type="predicted"/>
<name>A0A4Y2X6N7_ARAVE</name>
<protein>
    <submittedName>
        <fullName evidence="1">Uncharacterized protein</fullName>
    </submittedName>
</protein>
<dbReference type="Proteomes" id="UP000499080">
    <property type="component" value="Unassembled WGS sequence"/>
</dbReference>
<sequence length="95" mass="10875">MKNMKYSKKIIELNQYNDVGFQNGVQDDKAKMFFSIKWILLSSFIPYSSSPQPTALQGNSFEEQFLEYKGILKNDSPLGVSGRRRGRPCEAVLLH</sequence>
<evidence type="ECO:0000313" key="2">
    <source>
        <dbReference type="Proteomes" id="UP000499080"/>
    </source>
</evidence>
<comment type="caution">
    <text evidence="1">The sequence shown here is derived from an EMBL/GenBank/DDBJ whole genome shotgun (WGS) entry which is preliminary data.</text>
</comment>
<keyword evidence="2" id="KW-1185">Reference proteome</keyword>
<accession>A0A4Y2X6N7</accession>
<organism evidence="1 2">
    <name type="scientific">Araneus ventricosus</name>
    <name type="common">Orbweaver spider</name>
    <name type="synonym">Epeira ventricosa</name>
    <dbReference type="NCBI Taxonomy" id="182803"/>
    <lineage>
        <taxon>Eukaryota</taxon>
        <taxon>Metazoa</taxon>
        <taxon>Ecdysozoa</taxon>
        <taxon>Arthropoda</taxon>
        <taxon>Chelicerata</taxon>
        <taxon>Arachnida</taxon>
        <taxon>Araneae</taxon>
        <taxon>Araneomorphae</taxon>
        <taxon>Entelegynae</taxon>
        <taxon>Araneoidea</taxon>
        <taxon>Araneidae</taxon>
        <taxon>Araneus</taxon>
    </lineage>
</organism>
<evidence type="ECO:0000313" key="1">
    <source>
        <dbReference type="EMBL" id="GBO45243.1"/>
    </source>
</evidence>
<dbReference type="AlphaFoldDB" id="A0A4Y2X6N7"/>
<reference evidence="1 2" key="1">
    <citation type="journal article" date="2019" name="Sci. Rep.">
        <title>Orb-weaving spider Araneus ventricosus genome elucidates the spidroin gene catalogue.</title>
        <authorList>
            <person name="Kono N."/>
            <person name="Nakamura H."/>
            <person name="Ohtoshi R."/>
            <person name="Moran D.A.P."/>
            <person name="Shinohara A."/>
            <person name="Yoshida Y."/>
            <person name="Fujiwara M."/>
            <person name="Mori M."/>
            <person name="Tomita M."/>
            <person name="Arakawa K."/>
        </authorList>
    </citation>
    <scope>NUCLEOTIDE SEQUENCE [LARGE SCALE GENOMIC DNA]</scope>
</reference>